<evidence type="ECO:0000256" key="4">
    <source>
        <dbReference type="SAM" id="Phobius"/>
    </source>
</evidence>
<dbReference type="CDD" id="cd00761">
    <property type="entry name" value="Glyco_tranf_GTA_type"/>
    <property type="match status" value="1"/>
</dbReference>
<dbReference type="InterPro" id="IPR001173">
    <property type="entry name" value="Glyco_trans_2-like"/>
</dbReference>
<dbReference type="Gene3D" id="3.90.550.10">
    <property type="entry name" value="Spore Coat Polysaccharide Biosynthesis Protein SpsA, Chain A"/>
    <property type="match status" value="1"/>
</dbReference>
<keyword evidence="4" id="KW-1133">Transmembrane helix</keyword>
<evidence type="ECO:0000256" key="2">
    <source>
        <dbReference type="ARBA" id="ARBA00022679"/>
    </source>
</evidence>
<dbReference type="PANTHER" id="PTHR22916:SF51">
    <property type="entry name" value="GLYCOSYLTRANSFERASE EPSH-RELATED"/>
    <property type="match status" value="1"/>
</dbReference>
<dbReference type="Pfam" id="PF00535">
    <property type="entry name" value="Glycos_transf_2"/>
    <property type="match status" value="1"/>
</dbReference>
<feature type="transmembrane region" description="Helical" evidence="4">
    <location>
        <begin position="325"/>
        <end position="346"/>
    </location>
</feature>
<dbReference type="Proteomes" id="UP000029003">
    <property type="component" value="Unassembled WGS sequence"/>
</dbReference>
<dbReference type="InterPro" id="IPR029044">
    <property type="entry name" value="Nucleotide-diphossugar_trans"/>
</dbReference>
<dbReference type="OrthoDB" id="396512at2"/>
<dbReference type="GO" id="GO:0047238">
    <property type="term" value="F:glucuronosyl-N-acetylgalactosaminyl-proteoglycan 4-beta-N-acetylgalactosaminyltransferase activity"/>
    <property type="evidence" value="ECO:0007669"/>
    <property type="project" value="UniProtKB-EC"/>
</dbReference>
<accession>A0A087E2U7</accession>
<organism evidence="6 7">
    <name type="scientific">Bifidobacterium thermacidophilum subsp. thermacidophilum</name>
    <dbReference type="NCBI Taxonomy" id="79262"/>
    <lineage>
        <taxon>Bacteria</taxon>
        <taxon>Bacillati</taxon>
        <taxon>Actinomycetota</taxon>
        <taxon>Actinomycetes</taxon>
        <taxon>Bifidobacteriales</taxon>
        <taxon>Bifidobacteriaceae</taxon>
        <taxon>Bifidobacterium</taxon>
    </lineage>
</organism>
<dbReference type="EMBL" id="JGZT01000007">
    <property type="protein sequence ID" value="KFJ02098.1"/>
    <property type="molecule type" value="Genomic_DNA"/>
</dbReference>
<feature type="region of interest" description="Disordered" evidence="3">
    <location>
        <begin position="1"/>
        <end position="66"/>
    </location>
</feature>
<evidence type="ECO:0000313" key="7">
    <source>
        <dbReference type="Proteomes" id="UP000029003"/>
    </source>
</evidence>
<dbReference type="RefSeq" id="WP_029576070.1">
    <property type="nucleotide sequence ID" value="NZ_JGZT01000007.1"/>
</dbReference>
<dbReference type="EC" id="2.4.1.226" evidence="6"/>
<evidence type="ECO:0000256" key="3">
    <source>
        <dbReference type="SAM" id="MobiDB-lite"/>
    </source>
</evidence>
<keyword evidence="2 6" id="KW-0808">Transferase</keyword>
<evidence type="ECO:0000313" key="6">
    <source>
        <dbReference type="EMBL" id="KFJ02098.1"/>
    </source>
</evidence>
<protein>
    <submittedName>
        <fullName evidence="6">Glycosyltransferase</fullName>
        <ecNumber evidence="6">2.4.1.175</ecNumber>
        <ecNumber evidence="6">2.4.1.226</ecNumber>
    </submittedName>
</protein>
<dbReference type="AlphaFoldDB" id="A0A087E2U7"/>
<name>A0A087E2U7_9BIFI</name>
<gene>
    <name evidence="6" type="ORF">THER5_0273</name>
</gene>
<keyword evidence="4" id="KW-0812">Transmembrane</keyword>
<comment type="caution">
    <text evidence="6">The sequence shown here is derived from an EMBL/GenBank/DDBJ whole genome shotgun (WGS) entry which is preliminary data.</text>
</comment>
<keyword evidence="4" id="KW-0472">Membrane</keyword>
<proteinExistence type="predicted"/>
<reference evidence="6 7" key="1">
    <citation type="submission" date="2014-03" db="EMBL/GenBank/DDBJ databases">
        <title>Genomics of Bifidobacteria.</title>
        <authorList>
            <person name="Ventura M."/>
            <person name="Milani C."/>
            <person name="Lugli G.A."/>
        </authorList>
    </citation>
    <scope>NUCLEOTIDE SEQUENCE [LARGE SCALE GENOMIC DNA]</scope>
    <source>
        <strain evidence="6 7">LMG 21395</strain>
    </source>
</reference>
<dbReference type="SUPFAM" id="SSF53448">
    <property type="entry name" value="Nucleotide-diphospho-sugar transferases"/>
    <property type="match status" value="1"/>
</dbReference>
<evidence type="ECO:0000259" key="5">
    <source>
        <dbReference type="Pfam" id="PF00535"/>
    </source>
</evidence>
<sequence>MTNFTGTTTQPQPDLQRGTIPQTHGEGGKLPQERTLVDTQENTQGDTADNTADSTTDNTPGTTPANTTAKTLTFVVPAYNMEQYLERCVASLIDTPDTGDIEVLIVDDGSSDTTPELADRLQAAHPGVVRAIHQPNKGHGGAVNTGIREAAGMYVKVVDADDWVGKASFGQVMETLRAQRLEREPIDLLVTDYVYDKVGKRNKHVVHFSNVMDANRRLGWDDLRHFGIAQYMIMHALTFRTSVMRESGMILPEHTFYVDFIYSYQPFPWVRRLMYLDTPFYHYFIGREGQSVQTDVMIRRVRQLQLVNHLMLEATPERGTVPDGLYRYMIHFLSINSVVTSVFLILSRDRENYRQKDRLWHDIDVTSPQIGHDVRHKLVSRAINLHGQTGRFIIRHGYNIAEHVVGFN</sequence>
<evidence type="ECO:0000256" key="1">
    <source>
        <dbReference type="ARBA" id="ARBA00022676"/>
    </source>
</evidence>
<keyword evidence="1 6" id="KW-0328">Glycosyltransferase</keyword>
<feature type="compositionally biased region" description="Low complexity" evidence="3">
    <location>
        <begin position="46"/>
        <end position="66"/>
    </location>
</feature>
<feature type="compositionally biased region" description="Polar residues" evidence="3">
    <location>
        <begin position="1"/>
        <end position="13"/>
    </location>
</feature>
<dbReference type="GO" id="GO:0050510">
    <property type="term" value="F:N-acetylgalactosaminyl-proteoglycan 3-beta-glucuronosyltransferase activity"/>
    <property type="evidence" value="ECO:0007669"/>
    <property type="project" value="UniProtKB-EC"/>
</dbReference>
<feature type="domain" description="Glycosyltransferase 2-like" evidence="5">
    <location>
        <begin position="74"/>
        <end position="178"/>
    </location>
</feature>
<dbReference type="EC" id="2.4.1.175" evidence="6"/>
<dbReference type="PANTHER" id="PTHR22916">
    <property type="entry name" value="GLYCOSYLTRANSFERASE"/>
    <property type="match status" value="1"/>
</dbReference>